<dbReference type="EMBL" id="QUOU01000001">
    <property type="protein sequence ID" value="REL28950.1"/>
    <property type="molecule type" value="Genomic_DNA"/>
</dbReference>
<name>A0A3E0TWY8_9GAMM</name>
<accession>A0A3E0TWY8</accession>
<dbReference type="AlphaFoldDB" id="A0A3E0TWY8"/>
<organism evidence="1 2">
    <name type="scientific">Thalassotalea euphylliae</name>
    <dbReference type="NCBI Taxonomy" id="1655234"/>
    <lineage>
        <taxon>Bacteria</taxon>
        <taxon>Pseudomonadati</taxon>
        <taxon>Pseudomonadota</taxon>
        <taxon>Gammaproteobacteria</taxon>
        <taxon>Alteromonadales</taxon>
        <taxon>Colwelliaceae</taxon>
        <taxon>Thalassotalea</taxon>
    </lineage>
</organism>
<reference evidence="1 2" key="1">
    <citation type="submission" date="2018-08" db="EMBL/GenBank/DDBJ databases">
        <title>Thalassotalea euphylliae genome.</title>
        <authorList>
            <person name="Summers S."/>
            <person name="Rice S.A."/>
            <person name="Freckelton M.L."/>
            <person name="Nedved B.T."/>
            <person name="Hadfield M.G."/>
        </authorList>
    </citation>
    <scope>NUCLEOTIDE SEQUENCE [LARGE SCALE GENOMIC DNA]</scope>
    <source>
        <strain evidence="1 2">H1</strain>
    </source>
</reference>
<sequence>MKVLADKIATEHNKLIGSAKDLGSTGVFIALS</sequence>
<protein>
    <submittedName>
        <fullName evidence="1">Uncharacterized protein</fullName>
    </submittedName>
</protein>
<evidence type="ECO:0000313" key="2">
    <source>
        <dbReference type="Proteomes" id="UP000256478"/>
    </source>
</evidence>
<dbReference type="RefSeq" id="WP_116009973.1">
    <property type="nucleotide sequence ID" value="NZ_QUOU01000001.1"/>
</dbReference>
<proteinExistence type="predicted"/>
<dbReference type="OrthoDB" id="9796011at2"/>
<dbReference type="Proteomes" id="UP000256478">
    <property type="component" value="Unassembled WGS sequence"/>
</dbReference>
<gene>
    <name evidence="1" type="ORF">DXX93_14000</name>
</gene>
<evidence type="ECO:0000313" key="1">
    <source>
        <dbReference type="EMBL" id="REL28950.1"/>
    </source>
</evidence>
<comment type="caution">
    <text evidence="1">The sequence shown here is derived from an EMBL/GenBank/DDBJ whole genome shotgun (WGS) entry which is preliminary data.</text>
</comment>